<sequence>MVAKVISLKLHDIQVKLFTSYFDFEQFTLLQSLTLNTIRLNEMEKYILPKLSTLSNMQHLAIFDHSNTLEKLEVCIHQVIFRLPKLIRCHLPYCRLSASSSSCVTNIKYLTIYFHSYNDLIQLFHISSVEYLNVYVCRDILTIDMILPSNPFQSKLRYLKIKVSHIEFDLIESLLLNLGCLEYLSFSASNLEYIDGRRWEYILSNYLPNLKKFQIDVGYRVLPKSFLDNIIGIFTTFQTQYWLEHQWYFVFDFCPMEKYFRFYSAPYKSKCYDTEMKKFQSKMPQVNGIYDKVNDLKITMSETMLDVKHLINTIGDNYWTSTVQLFQNVQTLTLLSAEVVERNCSSSANNLAIVNLNQLIIWAKLTHLSYFYRLDLLDLVLEYATNIVSLYLPDENDLFKITKCYPKIHKLGFEEGVLAVQGVEQLRLVFPNIEHLTVHIESINHIYALLPILFQKCPRLNYLDIWSDLEAFSSKSFFQFGSKILNNFIFDNNNFHLWLWCD</sequence>
<dbReference type="Proteomes" id="UP000663829">
    <property type="component" value="Unassembled WGS sequence"/>
</dbReference>
<accession>A0A815B8W0</accession>
<dbReference type="Proteomes" id="UP000682733">
    <property type="component" value="Unassembled WGS sequence"/>
</dbReference>
<dbReference type="SUPFAM" id="SSF52047">
    <property type="entry name" value="RNI-like"/>
    <property type="match status" value="1"/>
</dbReference>
<gene>
    <name evidence="2" type="ORF">GPM918_LOCUS26898</name>
    <name evidence="1" type="ORF">OVA965_LOCUS12365</name>
    <name evidence="4" type="ORF">SRO942_LOCUS27129</name>
    <name evidence="3" type="ORF">TMI583_LOCUS12369</name>
</gene>
<evidence type="ECO:0000313" key="2">
    <source>
        <dbReference type="EMBL" id="CAF1267191.1"/>
    </source>
</evidence>
<dbReference type="Gene3D" id="3.80.10.10">
    <property type="entry name" value="Ribonuclease Inhibitor"/>
    <property type="match status" value="1"/>
</dbReference>
<dbReference type="InterPro" id="IPR032675">
    <property type="entry name" value="LRR_dom_sf"/>
</dbReference>
<dbReference type="Proteomes" id="UP000677228">
    <property type="component" value="Unassembled WGS sequence"/>
</dbReference>
<evidence type="ECO:0000313" key="5">
    <source>
        <dbReference type="Proteomes" id="UP000663829"/>
    </source>
</evidence>
<organism evidence="2 5">
    <name type="scientific">Didymodactylos carnosus</name>
    <dbReference type="NCBI Taxonomy" id="1234261"/>
    <lineage>
        <taxon>Eukaryota</taxon>
        <taxon>Metazoa</taxon>
        <taxon>Spiralia</taxon>
        <taxon>Gnathifera</taxon>
        <taxon>Rotifera</taxon>
        <taxon>Eurotatoria</taxon>
        <taxon>Bdelloidea</taxon>
        <taxon>Philodinida</taxon>
        <taxon>Philodinidae</taxon>
        <taxon>Didymodactylos</taxon>
    </lineage>
</organism>
<dbReference type="OrthoDB" id="10011075at2759"/>
<dbReference type="Proteomes" id="UP000681722">
    <property type="component" value="Unassembled WGS sequence"/>
</dbReference>
<dbReference type="EMBL" id="CAJOBC010021550">
    <property type="protein sequence ID" value="CAF4051506.1"/>
    <property type="molecule type" value="Genomic_DNA"/>
</dbReference>
<name>A0A815B8W0_9BILA</name>
<evidence type="ECO:0000313" key="4">
    <source>
        <dbReference type="EMBL" id="CAF4051506.1"/>
    </source>
</evidence>
<dbReference type="EMBL" id="CAJOBA010004962">
    <property type="protein sequence ID" value="CAF3728885.1"/>
    <property type="molecule type" value="Genomic_DNA"/>
</dbReference>
<dbReference type="EMBL" id="CAJNOQ010011042">
    <property type="protein sequence ID" value="CAF1267191.1"/>
    <property type="molecule type" value="Genomic_DNA"/>
</dbReference>
<dbReference type="AlphaFoldDB" id="A0A815B8W0"/>
<comment type="caution">
    <text evidence="2">The sequence shown here is derived from an EMBL/GenBank/DDBJ whole genome shotgun (WGS) entry which is preliminary data.</text>
</comment>
<dbReference type="EMBL" id="CAJNOK010004957">
    <property type="protein sequence ID" value="CAF0955575.1"/>
    <property type="molecule type" value="Genomic_DNA"/>
</dbReference>
<evidence type="ECO:0000313" key="3">
    <source>
        <dbReference type="EMBL" id="CAF3728885.1"/>
    </source>
</evidence>
<evidence type="ECO:0000313" key="1">
    <source>
        <dbReference type="EMBL" id="CAF0955575.1"/>
    </source>
</evidence>
<protein>
    <submittedName>
        <fullName evidence="2">Uncharacterized protein</fullName>
    </submittedName>
</protein>
<proteinExistence type="predicted"/>
<reference evidence="2" key="1">
    <citation type="submission" date="2021-02" db="EMBL/GenBank/DDBJ databases">
        <authorList>
            <person name="Nowell W R."/>
        </authorList>
    </citation>
    <scope>NUCLEOTIDE SEQUENCE</scope>
</reference>
<keyword evidence="5" id="KW-1185">Reference proteome</keyword>